<dbReference type="InterPro" id="IPR006531">
    <property type="entry name" value="Gp5/Vgr_OB"/>
</dbReference>
<sequence length="979" mass="109973">MVQQVIEATHRRLKIKAPYEIVALLDFKLIKQVGSHGEVYFKAVVSDDHQKKFEDLAQFDEKIEVFEKVDNQEPCCLFKGTVTEMEIRFSNGNYVMVVRGLSSSYQMDKKVRSRSFQNRNMTYAELIRKVIGKYTGSDFIDLTAGSKTLNEFTLQYQETDWQFLKRMASRFYTDVVADITSEEPRFWFGISRKEVKGTLNRMNYTTGRHAAVSGKAIVNGDWGKADEQECMYYEVESDQIFDIGDIVQFRNKALVVNRVTASIKSQVLKYDYVLVPEAGLKRSRTFCPQLSGTSLEGKVSEVKDEKVRLDLKIDEDQTQEKDASCWFPYPTYYTSDNGIGWHCMPELGDTVSLYFPSREEKDAVVSHSLRKHTAGGDKINDPHTKRLRTKGKKEARFDKKETALASRENHLFIKLNEGTGAELYSKGTMLLTTGEDLVMYGKRVEITAAKELSVSSKASKIRMDGETHIKGTRVLTASIPDEEIKAYQSLQQEMSAGKNYPDWAQSLLLKYKADYYRAMAAGDEKGMKEAAEKAKHVRDKVDEIHAMPTWAQAQMNEYTEKWYEASQAGNKSVQDYCHAAANSLRDKVQMIALIRNSSPDSYKDANRLEELTQQYSDAQNKLTLDSTLAISKSADAIRAKYGVSHRAARENLNLLAKKFPNDFKYQLDVKDEWDFALKDALNDFASKYGLTGRTHTRELLEAYVYQVANGILPWPNPHSSAGSPPAAKPSPQGGTPPAKPAPGSPAQPPKGQPTPAPENAGDNGKYIVAKTKIDTYVKQKNYSGNQARALYRINEYTDHGEIKKMLAKNSSAPLVFFFEGDGSYSRPQAVHHKNGRFGAIVIVVIHGEIKYTSVNASTLPDDENDAEVATTKEGVYEFIGGYHNKSNPKKRYPALRVRDGAKVPATYGKSKKEGMATGINVHMGYNTDVLSTPTSVGCLIVHKDEYVEFLNAVGVVRQSLKESPVELSGLVIIDRKNRR</sequence>
<dbReference type="Proteomes" id="UP001575622">
    <property type="component" value="Unassembled WGS sequence"/>
</dbReference>
<evidence type="ECO:0000259" key="2">
    <source>
        <dbReference type="Pfam" id="PF04717"/>
    </source>
</evidence>
<gene>
    <name evidence="3" type="ORF">ACEU3E_04165</name>
</gene>
<organism evidence="3 4">
    <name type="scientific">Paenibacillus oleatilyticus</name>
    <dbReference type="NCBI Taxonomy" id="2594886"/>
    <lineage>
        <taxon>Bacteria</taxon>
        <taxon>Bacillati</taxon>
        <taxon>Bacillota</taxon>
        <taxon>Bacilli</taxon>
        <taxon>Bacillales</taxon>
        <taxon>Paenibacillaceae</taxon>
        <taxon>Paenibacillus</taxon>
    </lineage>
</organism>
<accession>A0ABV4UU51</accession>
<dbReference type="EMBL" id="JBHDLN010000002">
    <property type="protein sequence ID" value="MFB0841352.1"/>
    <property type="molecule type" value="Genomic_DNA"/>
</dbReference>
<keyword evidence="4" id="KW-1185">Reference proteome</keyword>
<proteinExistence type="predicted"/>
<feature type="domain" description="Gp5/Type VI secretion system Vgr protein OB-fold" evidence="2">
    <location>
        <begin position="296"/>
        <end position="367"/>
    </location>
</feature>
<dbReference type="SUPFAM" id="SSF69255">
    <property type="entry name" value="gp5 N-terminal domain-like"/>
    <property type="match status" value="1"/>
</dbReference>
<evidence type="ECO:0000313" key="4">
    <source>
        <dbReference type="Proteomes" id="UP001575622"/>
    </source>
</evidence>
<comment type="caution">
    <text evidence="3">The sequence shown here is derived from an EMBL/GenBank/DDBJ whole genome shotgun (WGS) entry which is preliminary data.</text>
</comment>
<reference evidence="3 4" key="1">
    <citation type="submission" date="2024-09" db="EMBL/GenBank/DDBJ databases">
        <authorList>
            <person name="Makale K.P.P."/>
            <person name="Makhzoum A."/>
            <person name="Rantong G."/>
            <person name="Rahube T.O."/>
        </authorList>
    </citation>
    <scope>NUCLEOTIDE SEQUENCE [LARGE SCALE GENOMIC DNA]</scope>
    <source>
        <strain evidence="3 4">KM_D13</strain>
    </source>
</reference>
<dbReference type="Pfam" id="PF04717">
    <property type="entry name" value="Phage_base_V"/>
    <property type="match status" value="1"/>
</dbReference>
<evidence type="ECO:0000256" key="1">
    <source>
        <dbReference type="SAM" id="MobiDB-lite"/>
    </source>
</evidence>
<protein>
    <submittedName>
        <fullName evidence="3">Contractile injection system protein, VgrG/Pvc8 family</fullName>
    </submittedName>
</protein>
<dbReference type="Gene3D" id="3.55.50.10">
    <property type="entry name" value="Baseplate protein-like domains"/>
    <property type="match status" value="1"/>
</dbReference>
<evidence type="ECO:0000313" key="3">
    <source>
        <dbReference type="EMBL" id="MFB0841352.1"/>
    </source>
</evidence>
<dbReference type="Pfam" id="PF05954">
    <property type="entry name" value="Phage_GPD"/>
    <property type="match status" value="1"/>
</dbReference>
<feature type="compositionally biased region" description="Basic and acidic residues" evidence="1">
    <location>
        <begin position="374"/>
        <end position="384"/>
    </location>
</feature>
<feature type="compositionally biased region" description="Low complexity" evidence="1">
    <location>
        <begin position="717"/>
        <end position="733"/>
    </location>
</feature>
<feature type="region of interest" description="Disordered" evidence="1">
    <location>
        <begin position="367"/>
        <end position="393"/>
    </location>
</feature>
<dbReference type="SUPFAM" id="SSF69279">
    <property type="entry name" value="Phage tail proteins"/>
    <property type="match status" value="1"/>
</dbReference>
<feature type="region of interest" description="Disordered" evidence="1">
    <location>
        <begin position="716"/>
        <end position="763"/>
    </location>
</feature>
<dbReference type="RefSeq" id="WP_373948800.1">
    <property type="nucleotide sequence ID" value="NZ_JBHDLN010000002.1"/>
</dbReference>
<feature type="compositionally biased region" description="Pro residues" evidence="1">
    <location>
        <begin position="737"/>
        <end position="756"/>
    </location>
</feature>
<name>A0ABV4UU51_9BACL</name>